<feature type="transmembrane region" description="Helical" evidence="3">
    <location>
        <begin position="625"/>
        <end position="652"/>
    </location>
</feature>
<evidence type="ECO:0000313" key="6">
    <source>
        <dbReference type="Proteomes" id="UP000567885"/>
    </source>
</evidence>
<protein>
    <recommendedName>
        <fullName evidence="4">Reverse transcriptase domain-containing protein</fullName>
    </recommendedName>
</protein>
<sequence>MALRSLFDMIHKHWSRRKCKRERDLPQRITIMGLDIAGAFDNVSREMLLQILADKGLPQHFLRIMQSFLSERFTALKLPRSTSDPTLVNVGIPQGSPLSPLLFLFFAAPLLEMLNKKTIGGFHIRTISYVDDTYIVVVSQSYADNCKALEVIHEDVMKWSAETQLEFAPKKYSIMHFNNPCENAPTCRLLPDIPGVANNTECFKDDRIKVLGVVIDPQLTFKAHVDDIESKVSNKLRVLRFTARRKSGMAIQKAREFYMGSILPIFAHACEAWFLYSPTQRLPRSLKKQVGRLDSIHYRALKVMTAYFGQVPREVVLKEFHIPNMRIYLHKRALSGRALSLGFRNEENPVPPSPLKCEILRLHNMVATDLLDHEAHGLATRAAARLLAQKKGNTERRFAAWRIRSKRKDAINAQASEEAEERSSNIWNQYRCKRVDRHPTKHCPAILEEDWGPESLEYYKGLRRAESTLLLELRSEKIALNGPLHDMQVKRPILASMTQPRTSAMTAFTTPTGPSFTTTRAASSTSVVEESDFLCEIVPASCPCGHRKQTVYHMFFHCPNLDAARQQLVDSLFMLNWKTLLTAHAKVATQWAMVHFPLAQRHHTLIALEFENTDDDGWTEFPPRIFFFGAPPVVILFAWCFFFWATLIPLLVGEDHNWSSRKPPVDNTVDNIASHHGSADLTSSCLDFDFEQNRTRNPSNLKTPNFPVPLPNAVRRNGGRSCSSLTAQDLVRPLDLIFQGVDPGLTGKRLHFIKEPILLLKQQAPL</sequence>
<dbReference type="PANTHER" id="PTHR33481">
    <property type="entry name" value="REVERSE TRANSCRIPTASE"/>
    <property type="match status" value="1"/>
</dbReference>
<keyword evidence="3" id="KW-1133">Transmembrane helix</keyword>
<proteinExistence type="predicted"/>
<dbReference type="SUPFAM" id="SSF56672">
    <property type="entry name" value="DNA/RNA polymerases"/>
    <property type="match status" value="1"/>
</dbReference>
<keyword evidence="3" id="KW-0472">Membrane</keyword>
<dbReference type="InterPro" id="IPR043502">
    <property type="entry name" value="DNA/RNA_pol_sf"/>
</dbReference>
<evidence type="ECO:0000259" key="4">
    <source>
        <dbReference type="PROSITE" id="PS50878"/>
    </source>
</evidence>
<dbReference type="Proteomes" id="UP000567885">
    <property type="component" value="Unassembled WGS sequence"/>
</dbReference>
<comment type="subcellular location">
    <subcellularLocation>
        <location evidence="1">Mitochondrion</location>
    </subcellularLocation>
</comment>
<evidence type="ECO:0000256" key="3">
    <source>
        <dbReference type="SAM" id="Phobius"/>
    </source>
</evidence>
<reference evidence="5 6" key="1">
    <citation type="submission" date="2020-05" db="EMBL/GenBank/DDBJ databases">
        <title>Identification and distribution of gene clusters putatively required for synthesis of sphingolipid metabolism inhibitors in phylogenetically diverse species of the filamentous fungus Fusarium.</title>
        <authorList>
            <person name="Kim H.-S."/>
            <person name="Busman M."/>
            <person name="Brown D.W."/>
            <person name="Divon H."/>
            <person name="Uhlig S."/>
            <person name="Proctor R.H."/>
        </authorList>
    </citation>
    <scope>NUCLEOTIDE SEQUENCE [LARGE SCALE GENOMIC DNA]</scope>
    <source>
        <strain evidence="5 6">NRRL 20693</strain>
    </source>
</reference>
<dbReference type="PANTHER" id="PTHR33481:SF1">
    <property type="entry name" value="ENDONUCLEASE_EXONUCLEASE_PHOSPHATASE DOMAIN-CONTAINING PROTEIN-RELATED"/>
    <property type="match status" value="1"/>
</dbReference>
<dbReference type="OrthoDB" id="3261222at2759"/>
<dbReference type="InterPro" id="IPR000477">
    <property type="entry name" value="RT_dom"/>
</dbReference>
<comment type="caution">
    <text evidence="5">The sequence shown here is derived from an EMBL/GenBank/DDBJ whole genome shotgun (WGS) entry which is preliminary data.</text>
</comment>
<dbReference type="PROSITE" id="PS50878">
    <property type="entry name" value="RT_POL"/>
    <property type="match status" value="1"/>
</dbReference>
<dbReference type="EMBL" id="JAAGWQ010000001">
    <property type="protein sequence ID" value="KAF5681255.1"/>
    <property type="molecule type" value="Genomic_DNA"/>
</dbReference>
<keyword evidence="6" id="KW-1185">Reference proteome</keyword>
<dbReference type="Pfam" id="PF00078">
    <property type="entry name" value="RVT_1"/>
    <property type="match status" value="1"/>
</dbReference>
<dbReference type="GO" id="GO:0005739">
    <property type="term" value="C:mitochondrion"/>
    <property type="evidence" value="ECO:0007669"/>
    <property type="project" value="UniProtKB-SubCell"/>
</dbReference>
<evidence type="ECO:0000256" key="2">
    <source>
        <dbReference type="ARBA" id="ARBA00023128"/>
    </source>
</evidence>
<name>A0A8H5U4Z0_FUSHE</name>
<feature type="domain" description="Reverse transcriptase" evidence="4">
    <location>
        <begin position="1"/>
        <end position="215"/>
    </location>
</feature>
<evidence type="ECO:0000256" key="1">
    <source>
        <dbReference type="ARBA" id="ARBA00004173"/>
    </source>
</evidence>
<keyword evidence="3" id="KW-0812">Transmembrane</keyword>
<evidence type="ECO:0000313" key="5">
    <source>
        <dbReference type="EMBL" id="KAF5681255.1"/>
    </source>
</evidence>
<gene>
    <name evidence="5" type="ORF">FHETE_44</name>
</gene>
<dbReference type="AlphaFoldDB" id="A0A8H5U4Z0"/>
<accession>A0A8H5U4Z0</accession>
<keyword evidence="2" id="KW-0496">Mitochondrion</keyword>
<organism evidence="5 6">
    <name type="scientific">Fusarium heterosporum</name>
    <dbReference type="NCBI Taxonomy" id="42747"/>
    <lineage>
        <taxon>Eukaryota</taxon>
        <taxon>Fungi</taxon>
        <taxon>Dikarya</taxon>
        <taxon>Ascomycota</taxon>
        <taxon>Pezizomycotina</taxon>
        <taxon>Sordariomycetes</taxon>
        <taxon>Hypocreomycetidae</taxon>
        <taxon>Hypocreales</taxon>
        <taxon>Nectriaceae</taxon>
        <taxon>Fusarium</taxon>
        <taxon>Fusarium heterosporum species complex</taxon>
    </lineage>
</organism>